<evidence type="ECO:0000313" key="1">
    <source>
        <dbReference type="EMBL" id="GAA3560498.1"/>
    </source>
</evidence>
<comment type="caution">
    <text evidence="1">The sequence shown here is derived from an EMBL/GenBank/DDBJ whole genome shotgun (WGS) entry which is preliminary data.</text>
</comment>
<dbReference type="EMBL" id="BAABCY010000027">
    <property type="protein sequence ID" value="GAA3560498.1"/>
    <property type="molecule type" value="Genomic_DNA"/>
</dbReference>
<organism evidence="1 2">
    <name type="scientific">Snuella lapsa</name>
    <dbReference type="NCBI Taxonomy" id="870481"/>
    <lineage>
        <taxon>Bacteria</taxon>
        <taxon>Pseudomonadati</taxon>
        <taxon>Bacteroidota</taxon>
        <taxon>Flavobacteriia</taxon>
        <taxon>Flavobacteriales</taxon>
        <taxon>Flavobacteriaceae</taxon>
        <taxon>Snuella</taxon>
    </lineage>
</organism>
<keyword evidence="2" id="KW-1185">Reference proteome</keyword>
<reference evidence="2" key="1">
    <citation type="journal article" date="2019" name="Int. J. Syst. Evol. Microbiol.">
        <title>The Global Catalogue of Microorganisms (GCM) 10K type strain sequencing project: providing services to taxonomists for standard genome sequencing and annotation.</title>
        <authorList>
            <consortium name="The Broad Institute Genomics Platform"/>
            <consortium name="The Broad Institute Genome Sequencing Center for Infectious Disease"/>
            <person name="Wu L."/>
            <person name="Ma J."/>
        </authorList>
    </citation>
    <scope>NUCLEOTIDE SEQUENCE [LARGE SCALE GENOMIC DNA]</scope>
    <source>
        <strain evidence="2">JCM 17111</strain>
    </source>
</reference>
<gene>
    <name evidence="1" type="ORF">GCM10022395_09100</name>
</gene>
<evidence type="ECO:0000313" key="2">
    <source>
        <dbReference type="Proteomes" id="UP001500954"/>
    </source>
</evidence>
<sequence>MLSQAIYSQTVNLDSIHTLEIKKIEINNGLRTRVNRSSKKENDKIISIKCIIRSNDKDSIDINAFSLIDTENKVRYRLSDYQAHKGRSVIGFGHTHESYLKSKLVDKKGKPYKLLPKYDPSKKDSFNTFKFEGYENCETRTYFGTNRRHSANDLFEKQKRLISVVYYPHSKPKWEQFVCFLSFPCLNSDNQPKLELYYGNKFISKIRK</sequence>
<protein>
    <submittedName>
        <fullName evidence="1">Uncharacterized protein</fullName>
    </submittedName>
</protein>
<accession>A0ABP6X2M7</accession>
<dbReference type="Proteomes" id="UP001500954">
    <property type="component" value="Unassembled WGS sequence"/>
</dbReference>
<name>A0ABP6X2M7_9FLAO</name>
<proteinExistence type="predicted"/>